<keyword evidence="10" id="KW-0233">DNA recombination</keyword>
<feature type="domain" description="ERCC4" evidence="15">
    <location>
        <begin position="494"/>
        <end position="765"/>
    </location>
</feature>
<feature type="compositionally biased region" description="Polar residues" evidence="14">
    <location>
        <begin position="413"/>
        <end position="424"/>
    </location>
</feature>
<reference evidence="16" key="1">
    <citation type="submission" date="2019-08" db="EMBL/GenBank/DDBJ databases">
        <title>The improved chromosome-level genome for the pearl oyster Pinctada fucata martensii using PacBio sequencing and Hi-C.</title>
        <authorList>
            <person name="Zheng Z."/>
        </authorList>
    </citation>
    <scope>NUCLEOTIDE SEQUENCE</scope>
    <source>
        <strain evidence="16">ZZ-2019</strain>
        <tissue evidence="16">Adductor muscle</tissue>
    </source>
</reference>
<dbReference type="GO" id="GO:0003677">
    <property type="term" value="F:DNA binding"/>
    <property type="evidence" value="ECO:0007669"/>
    <property type="project" value="InterPro"/>
</dbReference>
<dbReference type="AlphaFoldDB" id="A0AA88XRU6"/>
<comment type="subcellular location">
    <subcellularLocation>
        <location evidence="2">Nucleus</location>
    </subcellularLocation>
</comment>
<dbReference type="InterPro" id="IPR006166">
    <property type="entry name" value="ERCC4_domain"/>
</dbReference>
<gene>
    <name evidence="16" type="ORF">FSP39_013398</name>
</gene>
<accession>A0AA88XRU6</accession>
<keyword evidence="11" id="KW-0234">DNA repair</keyword>
<dbReference type="InterPro" id="IPR033310">
    <property type="entry name" value="Mms4/EME1/EME2"/>
</dbReference>
<name>A0AA88XRU6_PINIB</name>
<feature type="region of interest" description="Disordered" evidence="14">
    <location>
        <begin position="335"/>
        <end position="380"/>
    </location>
</feature>
<keyword evidence="6" id="KW-0255">Endonuclease</keyword>
<evidence type="ECO:0000313" key="17">
    <source>
        <dbReference type="Proteomes" id="UP001186944"/>
    </source>
</evidence>
<feature type="region of interest" description="Disordered" evidence="14">
    <location>
        <begin position="253"/>
        <end position="276"/>
    </location>
</feature>
<evidence type="ECO:0000313" key="16">
    <source>
        <dbReference type="EMBL" id="KAK3090650.1"/>
    </source>
</evidence>
<keyword evidence="4" id="KW-0540">Nuclease</keyword>
<evidence type="ECO:0000256" key="13">
    <source>
        <dbReference type="ARBA" id="ARBA00023254"/>
    </source>
</evidence>
<comment type="cofactor">
    <cofactor evidence="1">
        <name>Mg(2+)</name>
        <dbReference type="ChEBI" id="CHEBI:18420"/>
    </cofactor>
</comment>
<evidence type="ECO:0000256" key="12">
    <source>
        <dbReference type="ARBA" id="ARBA00023242"/>
    </source>
</evidence>
<evidence type="ECO:0000256" key="1">
    <source>
        <dbReference type="ARBA" id="ARBA00001946"/>
    </source>
</evidence>
<evidence type="ECO:0000256" key="6">
    <source>
        <dbReference type="ARBA" id="ARBA00022759"/>
    </source>
</evidence>
<proteinExistence type="inferred from homology"/>
<dbReference type="FunFam" id="1.10.150.670:FF:000002">
    <property type="entry name" value="Crossover junction endonuclease EME1"/>
    <property type="match status" value="1"/>
</dbReference>
<protein>
    <recommendedName>
        <fullName evidence="15">ERCC4 domain-containing protein</fullName>
    </recommendedName>
</protein>
<feature type="region of interest" description="Disordered" evidence="14">
    <location>
        <begin position="128"/>
        <end position="162"/>
    </location>
</feature>
<dbReference type="Pfam" id="PF02732">
    <property type="entry name" value="ERCC4"/>
    <property type="match status" value="1"/>
</dbReference>
<keyword evidence="13" id="KW-0469">Meiosis</keyword>
<dbReference type="PANTHER" id="PTHR21077:SF5">
    <property type="entry name" value="CROSSOVER JUNCTION ENDONUCLEASE MMS4"/>
    <property type="match status" value="1"/>
</dbReference>
<comment type="caution">
    <text evidence="16">The sequence shown here is derived from an EMBL/GenBank/DDBJ whole genome shotgun (WGS) entry which is preliminary data.</text>
</comment>
<dbReference type="InterPro" id="IPR043087">
    <property type="entry name" value="Eme1_nucdom_sub2"/>
</dbReference>
<dbReference type="GO" id="GO:0000712">
    <property type="term" value="P:resolution of meiotic recombination intermediates"/>
    <property type="evidence" value="ECO:0007669"/>
    <property type="project" value="TreeGrafter"/>
</dbReference>
<keyword evidence="8" id="KW-0378">Hydrolase</keyword>
<dbReference type="GO" id="GO:0031297">
    <property type="term" value="P:replication fork processing"/>
    <property type="evidence" value="ECO:0007669"/>
    <property type="project" value="TreeGrafter"/>
</dbReference>
<evidence type="ECO:0000259" key="15">
    <source>
        <dbReference type="SMART" id="SM00891"/>
    </source>
</evidence>
<sequence>MQKGQLNQSLPTEEHLQVPNQDQGLMLHHPGTSSDGIWEHHMGPPYSEMVQRRSARFAMGDYHTTSSVSSMMTTLHWQTLQESLAQAKMTMMYRISDAQEYKDCSSTDINSDSDVGVPFSINRIHENCSSTDVNSDSDNDFIQRPNRNSLKRDTGYTEESGSLEMNPIDLTMNEDKSLHSKCENFSEDSGEKNQFSNSVKYSTFSSSYKVHDISDSSDEENIDLPSLSERLLNSRKGVTKLQEKNSGKLLHEKNVPSYARRDNISKRPTIADKDSEQFSYKKLDQISSHNVERIDLTEEEGENDCDTLTESSPTCIHYNKSASTKNKPYSYKVHDLSDSSDSENLGLPSLSERLGGSKERKKLKKSHGGITEGTSSEYSSQGTFYSESNFTCSIKPNVNSTDDLPELVDTVDMSDSCTSNQSDNTEVKKKRRTPEEIAESKKKAQMLKAEKDKIRQDTKAKKDLEKKTKAQVREIERERKKQFGSYKDSLQYLKLVLDTQVVNNCGLGASVFKMCESLGCKCVTEDLTVPYSILWRREVTDLQVTEMGVESQRSEKTEDEAVIVLPVELFVEMVNNHKQHQRNCSIEGDTLTEYVKKIQSYLPGIVLTLVVIGTEKYFRDQKTAKQRQHRDAVMATSNKETNTKKKGPKVSIQVTRVDIEQAVTDTQLMIDTMVYMLETPDEVAEFLRTHTKAVADKPAKAGRLDSAAFSFQEEKVSGIRVDKSGHGLLKVWKQQIMQFKNVSPDVADAIVAVYPSPRLLIKAYSECASQRDGERLLENIMVRRGAGVLETTRRVGKELSRRFYLFMNSRDPDFIIK</sequence>
<evidence type="ECO:0000256" key="9">
    <source>
        <dbReference type="ARBA" id="ARBA00022842"/>
    </source>
</evidence>
<evidence type="ECO:0000256" key="10">
    <source>
        <dbReference type="ARBA" id="ARBA00023172"/>
    </source>
</evidence>
<feature type="compositionally biased region" description="Basic and acidic residues" evidence="14">
    <location>
        <begin position="433"/>
        <end position="465"/>
    </location>
</feature>
<organism evidence="16 17">
    <name type="scientific">Pinctada imbricata</name>
    <name type="common">Atlantic pearl-oyster</name>
    <name type="synonym">Pinctada martensii</name>
    <dbReference type="NCBI Taxonomy" id="66713"/>
    <lineage>
        <taxon>Eukaryota</taxon>
        <taxon>Metazoa</taxon>
        <taxon>Spiralia</taxon>
        <taxon>Lophotrochozoa</taxon>
        <taxon>Mollusca</taxon>
        <taxon>Bivalvia</taxon>
        <taxon>Autobranchia</taxon>
        <taxon>Pteriomorphia</taxon>
        <taxon>Pterioida</taxon>
        <taxon>Pterioidea</taxon>
        <taxon>Pteriidae</taxon>
        <taxon>Pinctada</taxon>
    </lineage>
</organism>
<evidence type="ECO:0000256" key="14">
    <source>
        <dbReference type="SAM" id="MobiDB-lite"/>
    </source>
</evidence>
<keyword evidence="12" id="KW-0539">Nucleus</keyword>
<evidence type="ECO:0000256" key="11">
    <source>
        <dbReference type="ARBA" id="ARBA00023204"/>
    </source>
</evidence>
<dbReference type="GO" id="GO:0046872">
    <property type="term" value="F:metal ion binding"/>
    <property type="evidence" value="ECO:0007669"/>
    <property type="project" value="UniProtKB-KW"/>
</dbReference>
<dbReference type="SMART" id="SM00891">
    <property type="entry name" value="ERCC4"/>
    <property type="match status" value="1"/>
</dbReference>
<dbReference type="GO" id="GO:0006302">
    <property type="term" value="P:double-strand break repair"/>
    <property type="evidence" value="ECO:0007669"/>
    <property type="project" value="TreeGrafter"/>
</dbReference>
<keyword evidence="9" id="KW-0460">Magnesium</keyword>
<dbReference type="EMBL" id="VSWD01000010">
    <property type="protein sequence ID" value="KAK3090650.1"/>
    <property type="molecule type" value="Genomic_DNA"/>
</dbReference>
<feature type="region of interest" description="Disordered" evidence="14">
    <location>
        <begin position="413"/>
        <end position="465"/>
    </location>
</feature>
<dbReference type="GO" id="GO:0048476">
    <property type="term" value="C:Holliday junction resolvase complex"/>
    <property type="evidence" value="ECO:0007669"/>
    <property type="project" value="InterPro"/>
</dbReference>
<dbReference type="Proteomes" id="UP001186944">
    <property type="component" value="Unassembled WGS sequence"/>
</dbReference>
<dbReference type="Pfam" id="PF21292">
    <property type="entry name" value="EME1-MUS81_C"/>
    <property type="match status" value="1"/>
</dbReference>
<evidence type="ECO:0000256" key="8">
    <source>
        <dbReference type="ARBA" id="ARBA00022801"/>
    </source>
</evidence>
<evidence type="ECO:0000256" key="7">
    <source>
        <dbReference type="ARBA" id="ARBA00022763"/>
    </source>
</evidence>
<dbReference type="PANTHER" id="PTHR21077">
    <property type="entry name" value="EME1 PROTEIN"/>
    <property type="match status" value="1"/>
</dbReference>
<dbReference type="Gene3D" id="1.10.150.670">
    <property type="entry name" value="Crossover junction endonuclease EME1, DNA-binding domain"/>
    <property type="match status" value="1"/>
</dbReference>
<evidence type="ECO:0000256" key="2">
    <source>
        <dbReference type="ARBA" id="ARBA00004123"/>
    </source>
</evidence>
<evidence type="ECO:0000256" key="5">
    <source>
        <dbReference type="ARBA" id="ARBA00022723"/>
    </source>
</evidence>
<dbReference type="GO" id="GO:0008821">
    <property type="term" value="F:crossover junction DNA endonuclease activity"/>
    <property type="evidence" value="ECO:0007669"/>
    <property type="project" value="TreeGrafter"/>
</dbReference>
<dbReference type="Gene3D" id="3.40.1620.30">
    <property type="entry name" value="ERCC4, Mus81-Eme1 complex, nuclease domain, subdomain 1"/>
    <property type="match status" value="1"/>
</dbReference>
<keyword evidence="5" id="KW-0479">Metal-binding</keyword>
<dbReference type="GO" id="GO:0005634">
    <property type="term" value="C:nucleus"/>
    <property type="evidence" value="ECO:0007669"/>
    <property type="project" value="UniProtKB-SubCell"/>
</dbReference>
<dbReference type="Gene3D" id="4.10.800.30">
    <property type="entry name" value="ERCC4, Mus81-Eme1 complex, nuclease domain, subdomain 2"/>
    <property type="match status" value="2"/>
</dbReference>
<keyword evidence="17" id="KW-1185">Reference proteome</keyword>
<dbReference type="InterPro" id="IPR043086">
    <property type="entry name" value="EME1_nucdom_sub1"/>
</dbReference>
<evidence type="ECO:0000256" key="3">
    <source>
        <dbReference type="ARBA" id="ARBA00005313"/>
    </source>
</evidence>
<comment type="similarity">
    <text evidence="3">Belongs to the EME1/MMS4 family.</text>
</comment>
<keyword evidence="7" id="KW-0227">DNA damage</keyword>
<evidence type="ECO:0000256" key="4">
    <source>
        <dbReference type="ARBA" id="ARBA00022722"/>
    </source>
</evidence>
<dbReference type="GO" id="GO:0031573">
    <property type="term" value="P:mitotic intra-S DNA damage checkpoint signaling"/>
    <property type="evidence" value="ECO:0007669"/>
    <property type="project" value="TreeGrafter"/>
</dbReference>
<dbReference type="InterPro" id="IPR042530">
    <property type="entry name" value="EME1/EME2_C"/>
</dbReference>